<dbReference type="Gene3D" id="3.40.50.1240">
    <property type="entry name" value="Phosphoglycerate mutase-like"/>
    <property type="match status" value="1"/>
</dbReference>
<dbReference type="GO" id="GO:0003993">
    <property type="term" value="F:acid phosphatase activity"/>
    <property type="evidence" value="ECO:0007669"/>
    <property type="project" value="UniProtKB-EC"/>
</dbReference>
<evidence type="ECO:0000256" key="2">
    <source>
        <dbReference type="ARBA" id="ARBA00005375"/>
    </source>
</evidence>
<dbReference type="PROSITE" id="PS00778">
    <property type="entry name" value="HIS_ACID_PHOSPHAT_2"/>
    <property type="match status" value="1"/>
</dbReference>
<comment type="similarity">
    <text evidence="2">Belongs to the histidine acid phosphatase family.</text>
</comment>
<gene>
    <name evidence="3" type="ORF">EAI_01637</name>
</gene>
<dbReference type="STRING" id="610380.E2BSM5"/>
<dbReference type="FunCoup" id="E2BSM5">
    <property type="interactions" value="15"/>
</dbReference>
<dbReference type="InterPro" id="IPR000560">
    <property type="entry name" value="His_Pase_clade-2"/>
</dbReference>
<dbReference type="PANTHER" id="PTHR11567:SF205">
    <property type="entry name" value="GH28721P-RELATED"/>
    <property type="match status" value="1"/>
</dbReference>
<dbReference type="SUPFAM" id="SSF53254">
    <property type="entry name" value="Phosphoglycerate mutase-like"/>
    <property type="match status" value="1"/>
</dbReference>
<dbReference type="OMA" id="YIGHDST"/>
<proteinExistence type="inferred from homology"/>
<keyword evidence="4" id="KW-1185">Reference proteome</keyword>
<evidence type="ECO:0000313" key="3">
    <source>
        <dbReference type="EMBL" id="EFN81271.1"/>
    </source>
</evidence>
<comment type="catalytic activity">
    <reaction evidence="1">
        <text>a phosphate monoester + H2O = an alcohol + phosphate</text>
        <dbReference type="Rhea" id="RHEA:15017"/>
        <dbReference type="ChEBI" id="CHEBI:15377"/>
        <dbReference type="ChEBI" id="CHEBI:30879"/>
        <dbReference type="ChEBI" id="CHEBI:43474"/>
        <dbReference type="ChEBI" id="CHEBI:67140"/>
        <dbReference type="EC" id="3.1.3.2"/>
    </reaction>
</comment>
<dbReference type="EMBL" id="GL450241">
    <property type="protein sequence ID" value="EFN81271.1"/>
    <property type="molecule type" value="Genomic_DNA"/>
</dbReference>
<evidence type="ECO:0000313" key="4">
    <source>
        <dbReference type="Proteomes" id="UP000008237"/>
    </source>
</evidence>
<dbReference type="Proteomes" id="UP000008237">
    <property type="component" value="Unassembled WGS sequence"/>
</dbReference>
<dbReference type="AlphaFoldDB" id="E2BSM5"/>
<organism evidence="4">
    <name type="scientific">Harpegnathos saltator</name>
    <name type="common">Jerdon's jumping ant</name>
    <dbReference type="NCBI Taxonomy" id="610380"/>
    <lineage>
        <taxon>Eukaryota</taxon>
        <taxon>Metazoa</taxon>
        <taxon>Ecdysozoa</taxon>
        <taxon>Arthropoda</taxon>
        <taxon>Hexapoda</taxon>
        <taxon>Insecta</taxon>
        <taxon>Pterygota</taxon>
        <taxon>Neoptera</taxon>
        <taxon>Endopterygota</taxon>
        <taxon>Hymenoptera</taxon>
        <taxon>Apocrita</taxon>
        <taxon>Aculeata</taxon>
        <taxon>Formicoidea</taxon>
        <taxon>Formicidae</taxon>
        <taxon>Ponerinae</taxon>
        <taxon>Ponerini</taxon>
        <taxon>Harpegnathos</taxon>
    </lineage>
</organism>
<dbReference type="OrthoDB" id="5821688at2759"/>
<dbReference type="PANTHER" id="PTHR11567">
    <property type="entry name" value="ACID PHOSPHATASE-RELATED"/>
    <property type="match status" value="1"/>
</dbReference>
<dbReference type="Pfam" id="PF00328">
    <property type="entry name" value="His_Phos_2"/>
    <property type="match status" value="1"/>
</dbReference>
<accession>E2BSM5</accession>
<sequence>MEPYGWGQLTNEGRLNQYNQGLFLRERYDGFLGTSYSPNIFYLQSTYVGRTKMSAMLEAAALWKPNKEQSFKSDLPWQPVVLFYQEQSEDTLMLVWNTCPKYTQLRNSVNDLPEVQTVYENNKVLFEELTNFTGMPIANADDVSSFYATLVAEKAMNLTLPEWTKDYYPDKLIPLTLYSMQFNTYNNEFRKLKGGPMLKKFTSDMLAKKKGTLKPEQRKMFMFVGHDSTIVDLMNTMHIWHNQLPHYNIMIMIELHENEGEWNVQIFLRNTTVHEPYSLTIPGCTVVCPLDRYVEIFQPIISTKWEDECKADDNYVMPSAPLA</sequence>
<reference evidence="3 4" key="1">
    <citation type="journal article" date="2010" name="Science">
        <title>Genomic comparison of the ants Camponotus floridanus and Harpegnathos saltator.</title>
        <authorList>
            <person name="Bonasio R."/>
            <person name="Zhang G."/>
            <person name="Ye C."/>
            <person name="Mutti N.S."/>
            <person name="Fang X."/>
            <person name="Qin N."/>
            <person name="Donahue G."/>
            <person name="Yang P."/>
            <person name="Li Q."/>
            <person name="Li C."/>
            <person name="Zhang P."/>
            <person name="Huang Z."/>
            <person name="Berger S.L."/>
            <person name="Reinberg D."/>
            <person name="Wang J."/>
            <person name="Liebig J."/>
        </authorList>
    </citation>
    <scope>NUCLEOTIDE SEQUENCE [LARGE SCALE GENOMIC DNA]</scope>
    <source>
        <strain evidence="3 4">R22 G/1</strain>
    </source>
</reference>
<dbReference type="InParanoid" id="E2BSM5"/>
<dbReference type="InterPro" id="IPR033379">
    <property type="entry name" value="Acid_Pase_AS"/>
</dbReference>
<dbReference type="InterPro" id="IPR029033">
    <property type="entry name" value="His_PPase_superfam"/>
</dbReference>
<evidence type="ECO:0000256" key="1">
    <source>
        <dbReference type="ARBA" id="ARBA00000032"/>
    </source>
</evidence>
<dbReference type="InterPro" id="IPR050645">
    <property type="entry name" value="Histidine_acid_phosphatase"/>
</dbReference>
<dbReference type="CDD" id="cd07061">
    <property type="entry name" value="HP_HAP_like"/>
    <property type="match status" value="1"/>
</dbReference>
<name>E2BSM5_HARSA</name>
<protein>
    <submittedName>
        <fullName evidence="3">Testicular acid phosphatase-like protein</fullName>
    </submittedName>
</protein>